<evidence type="ECO:0000313" key="7">
    <source>
        <dbReference type="Proteomes" id="UP000315128"/>
    </source>
</evidence>
<dbReference type="RefSeq" id="WP_142766195.1">
    <property type="nucleotide sequence ID" value="NZ_CP041356.1"/>
</dbReference>
<proteinExistence type="predicted"/>
<comment type="cofactor">
    <cofactor evidence="1">
        <name>Zn(2+)</name>
        <dbReference type="ChEBI" id="CHEBI:29105"/>
    </cofactor>
</comment>
<sequence>MKIEEILGKLVSFNTVNDSEKEKMFDFIRNFLTDYHFKFKNVGACLVAERGKSKIGFLGHTDTVPASEKWMTNPWELVQKGDKLYGLGVCDMKSGIAAMLFAATQTEKAVTFYFTYDEEIGFAGVRDLIAEEEFPETVIICEPTDERVLNAGKGLFEFRIDFSGVRVHSSVATDDKNAIFRATDFINELRYFSAELRKSQPNNNFSIPFTSMNVGQISGGDSVNSTAEKCWIVADFRTNPNEHQKVREKIKRLSNEQPIKLTILNDIEPFENKILEGQMDRIFDKNFEGDDGMTEASFLPQTTTRIIYGAGPDTSHQADEYVSLESLKRVATIYEKLIEQSSQ</sequence>
<dbReference type="Gene3D" id="3.30.70.360">
    <property type="match status" value="1"/>
</dbReference>
<evidence type="ECO:0000256" key="3">
    <source>
        <dbReference type="ARBA" id="ARBA00022801"/>
    </source>
</evidence>
<keyword evidence="4" id="KW-0862">Zinc</keyword>
<dbReference type="SUPFAM" id="SSF53187">
    <property type="entry name" value="Zn-dependent exopeptidases"/>
    <property type="match status" value="1"/>
</dbReference>
<dbReference type="OrthoDB" id="9792335at2"/>
<evidence type="ECO:0000256" key="1">
    <source>
        <dbReference type="ARBA" id="ARBA00001947"/>
    </source>
</evidence>
<dbReference type="KEGG" id="lack:FLP15_04715"/>
<organism evidence="6 7">
    <name type="scientific">Lactococcus protaetiae</name>
    <dbReference type="NCBI Taxonomy" id="2592653"/>
    <lineage>
        <taxon>Bacteria</taxon>
        <taxon>Bacillati</taxon>
        <taxon>Bacillota</taxon>
        <taxon>Bacilli</taxon>
        <taxon>Lactobacillales</taxon>
        <taxon>Streptococcaceae</taxon>
        <taxon>Lactococcus</taxon>
    </lineage>
</organism>
<dbReference type="InterPro" id="IPR050072">
    <property type="entry name" value="Peptidase_M20A"/>
</dbReference>
<dbReference type="GO" id="GO:0016787">
    <property type="term" value="F:hydrolase activity"/>
    <property type="evidence" value="ECO:0007669"/>
    <property type="project" value="UniProtKB-KW"/>
</dbReference>
<evidence type="ECO:0000313" key="6">
    <source>
        <dbReference type="EMBL" id="QDK70598.1"/>
    </source>
</evidence>
<evidence type="ECO:0000256" key="2">
    <source>
        <dbReference type="ARBA" id="ARBA00022723"/>
    </source>
</evidence>
<dbReference type="Pfam" id="PF01546">
    <property type="entry name" value="Peptidase_M20"/>
    <property type="match status" value="1"/>
</dbReference>
<keyword evidence="7" id="KW-1185">Reference proteome</keyword>
<dbReference type="Proteomes" id="UP000315128">
    <property type="component" value="Chromosome"/>
</dbReference>
<dbReference type="Pfam" id="PF07687">
    <property type="entry name" value="M20_dimer"/>
    <property type="match status" value="1"/>
</dbReference>
<dbReference type="InterPro" id="IPR002933">
    <property type="entry name" value="Peptidase_M20"/>
</dbReference>
<protein>
    <submittedName>
        <fullName evidence="6">M20 family metallopeptidase</fullName>
    </submittedName>
</protein>
<feature type="domain" description="Peptidase M20 dimerisation" evidence="5">
    <location>
        <begin position="153"/>
        <end position="256"/>
    </location>
</feature>
<dbReference type="InterPro" id="IPR036264">
    <property type="entry name" value="Bact_exopeptidase_dim_dom"/>
</dbReference>
<dbReference type="EMBL" id="CP041356">
    <property type="protein sequence ID" value="QDK70598.1"/>
    <property type="molecule type" value="Genomic_DNA"/>
</dbReference>
<dbReference type="GO" id="GO:0046872">
    <property type="term" value="F:metal ion binding"/>
    <property type="evidence" value="ECO:0007669"/>
    <property type="project" value="UniProtKB-KW"/>
</dbReference>
<dbReference type="SUPFAM" id="SSF55031">
    <property type="entry name" value="Bacterial exopeptidase dimerisation domain"/>
    <property type="match status" value="1"/>
</dbReference>
<keyword evidence="2" id="KW-0479">Metal-binding</keyword>
<dbReference type="InterPro" id="IPR001261">
    <property type="entry name" value="ArgE/DapE_CS"/>
</dbReference>
<reference evidence="6 7" key="1">
    <citation type="submission" date="2019-07" db="EMBL/GenBank/DDBJ databases">
        <title>Genome sequencing of KACC 19320.</title>
        <authorList>
            <person name="Heo J."/>
            <person name="Kim S.-J."/>
            <person name="Kim J.-S."/>
            <person name="Hong S.-B."/>
            <person name="Kwon S.-W."/>
        </authorList>
    </citation>
    <scope>NUCLEOTIDE SEQUENCE [LARGE SCALE GENOMIC DNA]</scope>
    <source>
        <strain evidence="6 7">KACC 19320</strain>
    </source>
</reference>
<gene>
    <name evidence="6" type="ORF">FLP15_04715</name>
</gene>
<accession>A0A514Z7M6</accession>
<dbReference type="InterPro" id="IPR011650">
    <property type="entry name" value="Peptidase_M20_dimer"/>
</dbReference>
<dbReference type="PROSITE" id="PS00758">
    <property type="entry name" value="ARGE_DAPE_CPG2_1"/>
    <property type="match status" value="1"/>
</dbReference>
<dbReference type="Gene3D" id="3.40.630.10">
    <property type="entry name" value="Zn peptidases"/>
    <property type="match status" value="1"/>
</dbReference>
<evidence type="ECO:0000259" key="5">
    <source>
        <dbReference type="Pfam" id="PF07687"/>
    </source>
</evidence>
<name>A0A514Z7M6_9LACT</name>
<keyword evidence="3" id="KW-0378">Hydrolase</keyword>
<dbReference type="AlphaFoldDB" id="A0A514Z7M6"/>
<evidence type="ECO:0000256" key="4">
    <source>
        <dbReference type="ARBA" id="ARBA00022833"/>
    </source>
</evidence>
<dbReference type="PANTHER" id="PTHR43808">
    <property type="entry name" value="ACETYLORNITHINE DEACETYLASE"/>
    <property type="match status" value="1"/>
</dbReference>